<sequence>MGLRVRLQCKRPTQGAKSIQGKNAGTKVFVTATVDHNDRGALISNYARPSSTNEPYTFGYKSDENNILPMTLRAAARITSIMPQYFSAVTRNGIDRYTDGSLSDLSNHFLAALCEAHAIWPMIIDRGPDILVSVRGGLQDRNTWHQKLTHWGPTSNKLLKEMNTDQKWQETINTLQMSDVVASVRLNPKEESNVPNPYDHKQLGAGELQVIVEKYFAEHSTTIDGVARKLFATTFYFHAGKLPKVNEELVQGFIMCRFIHGSEEMRGLVETLQEMRNPRIEYDGENGENRVLMGKYLSADTASGRLRILVKLRLSKD</sequence>
<accession>A0A9W8UPG0</accession>
<dbReference type="KEGG" id="amus:LMH87_005600"/>
<dbReference type="Gene3D" id="3.40.1090.10">
    <property type="entry name" value="Cytosolic phospholipase A2 catalytic domain"/>
    <property type="match status" value="1"/>
</dbReference>
<organism evidence="1 2">
    <name type="scientific">Akanthomyces muscarius</name>
    <name type="common">Entomopathogenic fungus</name>
    <name type="synonym">Lecanicillium muscarium</name>
    <dbReference type="NCBI Taxonomy" id="2231603"/>
    <lineage>
        <taxon>Eukaryota</taxon>
        <taxon>Fungi</taxon>
        <taxon>Dikarya</taxon>
        <taxon>Ascomycota</taxon>
        <taxon>Pezizomycotina</taxon>
        <taxon>Sordariomycetes</taxon>
        <taxon>Hypocreomycetidae</taxon>
        <taxon>Hypocreales</taxon>
        <taxon>Cordycipitaceae</taxon>
        <taxon>Akanthomyces</taxon>
    </lineage>
</organism>
<dbReference type="SUPFAM" id="SSF52151">
    <property type="entry name" value="FabD/lysophospholipase-like"/>
    <property type="match status" value="1"/>
</dbReference>
<dbReference type="GeneID" id="80892759"/>
<dbReference type="Proteomes" id="UP001144673">
    <property type="component" value="Chromosome 1"/>
</dbReference>
<dbReference type="AlphaFoldDB" id="A0A9W8UPG0"/>
<gene>
    <name evidence="1" type="ORF">LMH87_005600</name>
</gene>
<comment type="caution">
    <text evidence="1">The sequence shown here is derived from an EMBL/GenBank/DDBJ whole genome shotgun (WGS) entry which is preliminary data.</text>
</comment>
<dbReference type="EMBL" id="JAJHUN010000001">
    <property type="protein sequence ID" value="KAJ4163897.1"/>
    <property type="molecule type" value="Genomic_DNA"/>
</dbReference>
<keyword evidence="2" id="KW-1185">Reference proteome</keyword>
<evidence type="ECO:0000313" key="1">
    <source>
        <dbReference type="EMBL" id="KAJ4163897.1"/>
    </source>
</evidence>
<proteinExistence type="predicted"/>
<reference evidence="1" key="1">
    <citation type="journal article" date="2023" name="Access Microbiol">
        <title>De-novo genome assembly for Akanthomyces muscarius, a biocontrol agent of insect agricultural pests.</title>
        <authorList>
            <person name="Erdos Z."/>
            <person name="Studholme D.J."/>
            <person name="Raymond B."/>
            <person name="Sharma M."/>
        </authorList>
    </citation>
    <scope>NUCLEOTIDE SEQUENCE</scope>
    <source>
        <strain evidence="1">Ve6</strain>
    </source>
</reference>
<protein>
    <submittedName>
        <fullName evidence="1">Uncharacterized protein</fullName>
    </submittedName>
</protein>
<dbReference type="InterPro" id="IPR016035">
    <property type="entry name" value="Acyl_Trfase/lysoPLipase"/>
</dbReference>
<dbReference type="RefSeq" id="XP_056058812.1">
    <property type="nucleotide sequence ID" value="XM_056203343.1"/>
</dbReference>
<evidence type="ECO:0000313" key="2">
    <source>
        <dbReference type="Proteomes" id="UP001144673"/>
    </source>
</evidence>
<name>A0A9W8UPG0_AKAMU</name>